<organism evidence="1 2">
    <name type="scientific">Araneus ventricosus</name>
    <name type="common">Orbweaver spider</name>
    <name type="synonym">Epeira ventricosa</name>
    <dbReference type="NCBI Taxonomy" id="182803"/>
    <lineage>
        <taxon>Eukaryota</taxon>
        <taxon>Metazoa</taxon>
        <taxon>Ecdysozoa</taxon>
        <taxon>Arthropoda</taxon>
        <taxon>Chelicerata</taxon>
        <taxon>Arachnida</taxon>
        <taxon>Araneae</taxon>
        <taxon>Araneomorphae</taxon>
        <taxon>Entelegynae</taxon>
        <taxon>Araneoidea</taxon>
        <taxon>Araneidae</taxon>
        <taxon>Araneus</taxon>
    </lineage>
</organism>
<dbReference type="Proteomes" id="UP000499080">
    <property type="component" value="Unassembled WGS sequence"/>
</dbReference>
<gene>
    <name evidence="1" type="ORF">AVEN_194583_1</name>
</gene>
<dbReference type="AlphaFoldDB" id="A0A4Y2A6T2"/>
<comment type="caution">
    <text evidence="1">The sequence shown here is derived from an EMBL/GenBank/DDBJ whole genome shotgun (WGS) entry which is preliminary data.</text>
</comment>
<protein>
    <submittedName>
        <fullName evidence="1">Uncharacterized protein</fullName>
    </submittedName>
</protein>
<keyword evidence="2" id="KW-1185">Reference proteome</keyword>
<dbReference type="EMBL" id="BGPR01000007">
    <property type="protein sequence ID" value="GBL75390.1"/>
    <property type="molecule type" value="Genomic_DNA"/>
</dbReference>
<proteinExistence type="predicted"/>
<reference evidence="1 2" key="1">
    <citation type="journal article" date="2019" name="Sci. Rep.">
        <title>Orb-weaving spider Araneus ventricosus genome elucidates the spidroin gene catalogue.</title>
        <authorList>
            <person name="Kono N."/>
            <person name="Nakamura H."/>
            <person name="Ohtoshi R."/>
            <person name="Moran D.A.P."/>
            <person name="Shinohara A."/>
            <person name="Yoshida Y."/>
            <person name="Fujiwara M."/>
            <person name="Mori M."/>
            <person name="Tomita M."/>
            <person name="Arakawa K."/>
        </authorList>
    </citation>
    <scope>NUCLEOTIDE SEQUENCE [LARGE SCALE GENOMIC DNA]</scope>
</reference>
<accession>A0A4Y2A6T2</accession>
<evidence type="ECO:0000313" key="1">
    <source>
        <dbReference type="EMBL" id="GBL75390.1"/>
    </source>
</evidence>
<sequence>MGTTLEVRTALRRRRKVRQEIAALIVFHKPTFCLKKANNTTQLVLGGSINSTSHVYMPTAQIKLASTVVEVMVRDIRRRLPRIPTSYHLPACLMDRSEVEKNDPPVLQLLF</sequence>
<evidence type="ECO:0000313" key="2">
    <source>
        <dbReference type="Proteomes" id="UP000499080"/>
    </source>
</evidence>
<name>A0A4Y2A6T2_ARAVE</name>